<feature type="domain" description="Nop" evidence="2">
    <location>
        <begin position="7"/>
        <end position="153"/>
    </location>
</feature>
<evidence type="ECO:0000313" key="3">
    <source>
        <dbReference type="EMBL" id="CUG91703.1"/>
    </source>
</evidence>
<dbReference type="GO" id="GO:0071011">
    <property type="term" value="C:precatalytic spliceosome"/>
    <property type="evidence" value="ECO:0007669"/>
    <property type="project" value="TreeGrafter"/>
</dbReference>
<dbReference type="EMBL" id="CYKH01001960">
    <property type="protein sequence ID" value="CUG91703.1"/>
    <property type="molecule type" value="Genomic_DNA"/>
</dbReference>
<dbReference type="OMA" id="TQRVRMG"/>
<dbReference type="VEuPathDB" id="TriTrypDB:BSAL_33645"/>
<evidence type="ECO:0000313" key="4">
    <source>
        <dbReference type="Proteomes" id="UP000051952"/>
    </source>
</evidence>
<dbReference type="Gene3D" id="1.10.246.90">
    <property type="entry name" value="Nop domain"/>
    <property type="match status" value="1"/>
</dbReference>
<dbReference type="GO" id="GO:0000244">
    <property type="term" value="P:spliceosomal tri-snRNP complex assembly"/>
    <property type="evidence" value="ECO:0007669"/>
    <property type="project" value="InterPro"/>
</dbReference>
<dbReference type="PANTHER" id="PTHR13904">
    <property type="entry name" value="PRE-MRNA SPLICING FACTOR PRP31"/>
    <property type="match status" value="1"/>
</dbReference>
<evidence type="ECO:0000259" key="2">
    <source>
        <dbReference type="PROSITE" id="PS51358"/>
    </source>
</evidence>
<feature type="region of interest" description="Disordered" evidence="1">
    <location>
        <begin position="242"/>
        <end position="281"/>
    </location>
</feature>
<dbReference type="GO" id="GO:0046540">
    <property type="term" value="C:U4/U6 x U5 tri-snRNP complex"/>
    <property type="evidence" value="ECO:0007669"/>
    <property type="project" value="InterPro"/>
</dbReference>
<organism evidence="3 4">
    <name type="scientific">Bodo saltans</name>
    <name type="common">Flagellated protozoan</name>
    <dbReference type="NCBI Taxonomy" id="75058"/>
    <lineage>
        <taxon>Eukaryota</taxon>
        <taxon>Discoba</taxon>
        <taxon>Euglenozoa</taxon>
        <taxon>Kinetoplastea</taxon>
        <taxon>Metakinetoplastina</taxon>
        <taxon>Eubodonida</taxon>
        <taxon>Bodonidae</taxon>
        <taxon>Bodo</taxon>
    </lineage>
</organism>
<dbReference type="InterPro" id="IPR027105">
    <property type="entry name" value="Prp31"/>
</dbReference>
<dbReference type="OrthoDB" id="4771285at2759"/>
<evidence type="ECO:0000256" key="1">
    <source>
        <dbReference type="SAM" id="MobiDB-lite"/>
    </source>
</evidence>
<name>A0A0S4JJR8_BODSA</name>
<gene>
    <name evidence="3" type="ORF">BSAL_33645</name>
</gene>
<protein>
    <submittedName>
        <fullName evidence="3">GPI-anchored surface protein, putative</fullName>
    </submittedName>
</protein>
<sequence length="281" mass="29911">MSDKETGFPNLAALVGRTVAILLVQSAGSLPALCSLNDAGIRQLGGKTVAGCSDAVNIPMQAALGVSAQLLSLTKQAQFGFLMFATVLRDSFQLNHEDVLTLVNLNALKKAMGVLSRKALLAARTDQGGGSSNGSEGESMAAELSTQFTALATKTAEEHIQALPVPEFFEKHEDGRIKKRGGKKTQQVQQQIAKRKGLLLSDSEAARLAIASEVRYASAEVQEERLQGREMKAIELAEQAKRMASRKRARDEEESRLKDLGAAAAPISGGGEFDDLFGATL</sequence>
<accession>A0A0S4JJR8</accession>
<dbReference type="InterPro" id="IPR036070">
    <property type="entry name" value="Nop_dom_sf"/>
</dbReference>
<dbReference type="Pfam" id="PF01798">
    <property type="entry name" value="Nop"/>
    <property type="match status" value="1"/>
</dbReference>
<reference evidence="4" key="1">
    <citation type="submission" date="2015-09" db="EMBL/GenBank/DDBJ databases">
        <authorList>
            <consortium name="Pathogen Informatics"/>
        </authorList>
    </citation>
    <scope>NUCLEOTIDE SEQUENCE [LARGE SCALE GENOMIC DNA]</scope>
    <source>
        <strain evidence="4">Lake Konstanz</strain>
    </source>
</reference>
<dbReference type="Proteomes" id="UP000051952">
    <property type="component" value="Unassembled WGS sequence"/>
</dbReference>
<proteinExistence type="predicted"/>
<dbReference type="PANTHER" id="PTHR13904:SF0">
    <property type="entry name" value="U4_U6 SMALL NUCLEAR RIBONUCLEOPROTEIN PRP31"/>
    <property type="match status" value="1"/>
</dbReference>
<dbReference type="InterPro" id="IPR002687">
    <property type="entry name" value="Nop_dom"/>
</dbReference>
<dbReference type="InterPro" id="IPR042239">
    <property type="entry name" value="Nop_C"/>
</dbReference>
<keyword evidence="4" id="KW-1185">Reference proteome</keyword>
<dbReference type="AlphaFoldDB" id="A0A0S4JJR8"/>
<feature type="compositionally biased region" description="Basic and acidic residues" evidence="1">
    <location>
        <begin position="249"/>
        <end position="259"/>
    </location>
</feature>
<dbReference type="SUPFAM" id="SSF89124">
    <property type="entry name" value="Nop domain"/>
    <property type="match status" value="1"/>
</dbReference>
<dbReference type="GO" id="GO:0005687">
    <property type="term" value="C:U4 snRNP"/>
    <property type="evidence" value="ECO:0007669"/>
    <property type="project" value="TreeGrafter"/>
</dbReference>
<dbReference type="PROSITE" id="PS51358">
    <property type="entry name" value="NOP"/>
    <property type="match status" value="1"/>
</dbReference>